<dbReference type="AlphaFoldDB" id="A0A7W8DN71"/>
<comment type="similarity">
    <text evidence="1">Belongs to the intradiol ring-cleavage dioxygenase family.</text>
</comment>
<dbReference type="Pfam" id="PF00775">
    <property type="entry name" value="Dioxygenase_C"/>
    <property type="match status" value="1"/>
</dbReference>
<dbReference type="PANTHER" id="PTHR33711:SF9">
    <property type="entry name" value="PROTOCATECHUATE 3,4-DIOXYGENASE ALPHA CHAIN"/>
    <property type="match status" value="1"/>
</dbReference>
<evidence type="ECO:0000256" key="4">
    <source>
        <dbReference type="SAM" id="MobiDB-lite"/>
    </source>
</evidence>
<sequence length="257" mass="28146">MNPAPFHIRFDRRRLLQSLLLTTGGIITSSIYAEALTLTPRATEGPYYPDHLPLDQDNDLLQIQGNAAQAVGTVTEFGGRLLNVDGQPIQDALIELWQADNNGCYIHSRGTQRGKERDPQFQGYGKIVTNEKGEYRFRTIKPGLYTGRTIHWHVAVKQGDKRMLTTQLYIAGVPQNDRDGVLRSMGTEAQRLSVIREFKPKQTGSADLVGTWDIVLGSTPEDPEQRRGPGGPPPKGGRPPRGEGPPPGGPGGPPPAR</sequence>
<accession>A0A7W8DN71</accession>
<dbReference type="InterPro" id="IPR015889">
    <property type="entry name" value="Intradiol_dOase_core"/>
</dbReference>
<evidence type="ECO:0000256" key="2">
    <source>
        <dbReference type="ARBA" id="ARBA00022964"/>
    </source>
</evidence>
<evidence type="ECO:0000313" key="7">
    <source>
        <dbReference type="Proteomes" id="UP000534294"/>
    </source>
</evidence>
<keyword evidence="3 6" id="KW-0560">Oxidoreductase</keyword>
<dbReference type="InterPro" id="IPR050770">
    <property type="entry name" value="Intradiol_RC_Dioxygenase"/>
</dbReference>
<dbReference type="SUPFAM" id="SSF49482">
    <property type="entry name" value="Aromatic compound dioxygenase"/>
    <property type="match status" value="1"/>
</dbReference>
<evidence type="ECO:0000256" key="1">
    <source>
        <dbReference type="ARBA" id="ARBA00007825"/>
    </source>
</evidence>
<name>A0A7W8DN71_9BACT</name>
<dbReference type="InterPro" id="IPR000627">
    <property type="entry name" value="Intradiol_dOase_C"/>
</dbReference>
<evidence type="ECO:0000259" key="5">
    <source>
        <dbReference type="Pfam" id="PF00775"/>
    </source>
</evidence>
<dbReference type="Proteomes" id="UP000534294">
    <property type="component" value="Unassembled WGS sequence"/>
</dbReference>
<dbReference type="GO" id="GO:0008199">
    <property type="term" value="F:ferric iron binding"/>
    <property type="evidence" value="ECO:0007669"/>
    <property type="project" value="InterPro"/>
</dbReference>
<dbReference type="RefSeq" id="WP_184204265.1">
    <property type="nucleotide sequence ID" value="NZ_JACHIF010000001.1"/>
</dbReference>
<dbReference type="Gene3D" id="2.60.130.10">
    <property type="entry name" value="Aromatic compound dioxygenase"/>
    <property type="match status" value="1"/>
</dbReference>
<feature type="compositionally biased region" description="Pro residues" evidence="4">
    <location>
        <begin position="230"/>
        <end position="257"/>
    </location>
</feature>
<reference evidence="6 7" key="1">
    <citation type="submission" date="2020-08" db="EMBL/GenBank/DDBJ databases">
        <title>Genomic Encyclopedia of Type Strains, Phase IV (KMG-IV): sequencing the most valuable type-strain genomes for metagenomic binning, comparative biology and taxonomic classification.</title>
        <authorList>
            <person name="Goeker M."/>
        </authorList>
    </citation>
    <scope>NUCLEOTIDE SEQUENCE [LARGE SCALE GENOMIC DNA]</scope>
    <source>
        <strain evidence="6 7">DSM 12251</strain>
    </source>
</reference>
<dbReference type="GO" id="GO:0018578">
    <property type="term" value="F:protocatechuate 3,4-dioxygenase activity"/>
    <property type="evidence" value="ECO:0007669"/>
    <property type="project" value="UniProtKB-EC"/>
</dbReference>
<protein>
    <submittedName>
        <fullName evidence="6">Protocatechuate 3,4-dioxygenase beta subunit</fullName>
        <ecNumber evidence="6">1.13.11.3</ecNumber>
    </submittedName>
</protein>
<keyword evidence="7" id="KW-1185">Reference proteome</keyword>
<proteinExistence type="inferred from homology"/>
<keyword evidence="2 6" id="KW-0223">Dioxygenase</keyword>
<comment type="caution">
    <text evidence="6">The sequence shown here is derived from an EMBL/GenBank/DDBJ whole genome shotgun (WGS) entry which is preliminary data.</text>
</comment>
<evidence type="ECO:0000313" key="6">
    <source>
        <dbReference type="EMBL" id="MBB5035795.1"/>
    </source>
</evidence>
<feature type="region of interest" description="Disordered" evidence="4">
    <location>
        <begin position="213"/>
        <end position="257"/>
    </location>
</feature>
<organism evidence="6 7">
    <name type="scientific">Prosthecobacter dejongeii</name>
    <dbReference type="NCBI Taxonomy" id="48465"/>
    <lineage>
        <taxon>Bacteria</taxon>
        <taxon>Pseudomonadati</taxon>
        <taxon>Verrucomicrobiota</taxon>
        <taxon>Verrucomicrobiia</taxon>
        <taxon>Verrucomicrobiales</taxon>
        <taxon>Verrucomicrobiaceae</taxon>
        <taxon>Prosthecobacter</taxon>
    </lineage>
</organism>
<evidence type="ECO:0000256" key="3">
    <source>
        <dbReference type="ARBA" id="ARBA00023002"/>
    </source>
</evidence>
<dbReference type="EC" id="1.13.11.3" evidence="6"/>
<gene>
    <name evidence="6" type="ORF">HNQ64_000029</name>
</gene>
<dbReference type="EMBL" id="JACHIF010000001">
    <property type="protein sequence ID" value="MBB5035795.1"/>
    <property type="molecule type" value="Genomic_DNA"/>
</dbReference>
<feature type="domain" description="Intradiol ring-cleavage dioxygenases" evidence="5">
    <location>
        <begin position="44"/>
        <end position="216"/>
    </location>
</feature>
<dbReference type="PANTHER" id="PTHR33711">
    <property type="entry name" value="DIOXYGENASE, PUTATIVE (AFU_ORTHOLOGUE AFUA_2G02910)-RELATED"/>
    <property type="match status" value="1"/>
</dbReference>